<organism evidence="1 2">
    <name type="scientific">Brevibacillus reuszeri</name>
    <dbReference type="NCBI Taxonomy" id="54915"/>
    <lineage>
        <taxon>Bacteria</taxon>
        <taxon>Bacillati</taxon>
        <taxon>Bacillota</taxon>
        <taxon>Bacilli</taxon>
        <taxon>Bacillales</taxon>
        <taxon>Paenibacillaceae</taxon>
        <taxon>Brevibacillus</taxon>
    </lineage>
</organism>
<accession>A0ABQ0TEK5</accession>
<protein>
    <submittedName>
        <fullName evidence="1">Uncharacterized protein</fullName>
    </submittedName>
</protein>
<evidence type="ECO:0000313" key="2">
    <source>
        <dbReference type="Proteomes" id="UP000319578"/>
    </source>
</evidence>
<dbReference type="RefSeq" id="WP_162839544.1">
    <property type="nucleotide sequence ID" value="NZ_BEXF01000016.1"/>
</dbReference>
<keyword evidence="2" id="KW-1185">Reference proteome</keyword>
<sequence>MMQSLSRWLWGNEKHEVMSFEEKKYVRNEMDQFMVNQPEPIVPYPQL</sequence>
<name>A0ABQ0TEK5_9BACL</name>
<proteinExistence type="predicted"/>
<dbReference type="Proteomes" id="UP000319578">
    <property type="component" value="Unassembled WGS sequence"/>
</dbReference>
<reference evidence="1 2" key="1">
    <citation type="submission" date="2019-06" db="EMBL/GenBank/DDBJ databases">
        <title>Whole genome shotgun sequence of Brevibacillus reuszeri NBRC 15719.</title>
        <authorList>
            <person name="Hosoyama A."/>
            <person name="Uohara A."/>
            <person name="Ohji S."/>
            <person name="Ichikawa N."/>
        </authorList>
    </citation>
    <scope>NUCLEOTIDE SEQUENCE [LARGE SCALE GENOMIC DNA]</scope>
    <source>
        <strain evidence="1 2">NBRC 15719</strain>
    </source>
</reference>
<gene>
    <name evidence="1" type="ORF">BRE01_01200</name>
</gene>
<comment type="caution">
    <text evidence="1">The sequence shown here is derived from an EMBL/GenBank/DDBJ whole genome shotgun (WGS) entry which is preliminary data.</text>
</comment>
<evidence type="ECO:0000313" key="1">
    <source>
        <dbReference type="EMBL" id="GED66418.1"/>
    </source>
</evidence>
<dbReference type="EMBL" id="BJON01000002">
    <property type="protein sequence ID" value="GED66418.1"/>
    <property type="molecule type" value="Genomic_DNA"/>
</dbReference>